<dbReference type="EMBL" id="JBFAUJ010000016">
    <property type="protein sequence ID" value="MEV8463600.1"/>
    <property type="molecule type" value="Genomic_DNA"/>
</dbReference>
<sequence length="162" mass="17029">MLVVGGPQVEVVRADAAKHRDVRFVVVDGGASGAANVAVAKPDVKLKDTMVDEVRREHEWEQVRARQVAAKARARAAAAQIASPAEPVAPVVVPAPRPAVASVPDVDDVDQERLGQPAPPAGLPAAIRTREAAHRKLTATSARRCSWSSSAPGRRMRTASGT</sequence>
<feature type="compositionally biased region" description="Polar residues" evidence="1">
    <location>
        <begin position="138"/>
        <end position="151"/>
    </location>
</feature>
<proteinExistence type="predicted"/>
<organism evidence="2 3">
    <name type="scientific">Streptomyces griseosporeus</name>
    <dbReference type="NCBI Taxonomy" id="1910"/>
    <lineage>
        <taxon>Bacteria</taxon>
        <taxon>Bacillati</taxon>
        <taxon>Actinomycetota</taxon>
        <taxon>Actinomycetes</taxon>
        <taxon>Kitasatosporales</taxon>
        <taxon>Streptomycetaceae</taxon>
        <taxon>Streptomyces</taxon>
    </lineage>
</organism>
<dbReference type="Proteomes" id="UP001553148">
    <property type="component" value="Unassembled WGS sequence"/>
</dbReference>
<evidence type="ECO:0000256" key="1">
    <source>
        <dbReference type="SAM" id="MobiDB-lite"/>
    </source>
</evidence>
<name>A0ABV3KWB3_STRGS</name>
<dbReference type="RefSeq" id="WP_162655669.1">
    <property type="nucleotide sequence ID" value="NZ_JBFAUJ010000016.1"/>
</dbReference>
<reference evidence="2 3" key="1">
    <citation type="submission" date="2024-06" db="EMBL/GenBank/DDBJ databases">
        <title>The Natural Products Discovery Center: Release of the First 8490 Sequenced Strains for Exploring Actinobacteria Biosynthetic Diversity.</title>
        <authorList>
            <person name="Kalkreuter E."/>
            <person name="Kautsar S.A."/>
            <person name="Yang D."/>
            <person name="Bader C.D."/>
            <person name="Teijaro C.N."/>
            <person name="Fluegel L."/>
            <person name="Davis C.M."/>
            <person name="Simpson J.R."/>
            <person name="Lauterbach L."/>
            <person name="Steele A.D."/>
            <person name="Gui C."/>
            <person name="Meng S."/>
            <person name="Li G."/>
            <person name="Viehrig K."/>
            <person name="Ye F."/>
            <person name="Su P."/>
            <person name="Kiefer A.F."/>
            <person name="Nichols A."/>
            <person name="Cepeda A.J."/>
            <person name="Yan W."/>
            <person name="Fan B."/>
            <person name="Jiang Y."/>
            <person name="Adhikari A."/>
            <person name="Zheng C.-J."/>
            <person name="Schuster L."/>
            <person name="Cowan T.M."/>
            <person name="Smanski M.J."/>
            <person name="Chevrette M.G."/>
            <person name="De Carvalho L.P.S."/>
            <person name="Shen B."/>
        </authorList>
    </citation>
    <scope>NUCLEOTIDE SEQUENCE [LARGE SCALE GENOMIC DNA]</scope>
    <source>
        <strain evidence="2 3">NPDC052360</strain>
    </source>
</reference>
<keyword evidence="3" id="KW-1185">Reference proteome</keyword>
<evidence type="ECO:0000313" key="3">
    <source>
        <dbReference type="Proteomes" id="UP001553148"/>
    </source>
</evidence>
<comment type="caution">
    <text evidence="2">The sequence shown here is derived from an EMBL/GenBank/DDBJ whole genome shotgun (WGS) entry which is preliminary data.</text>
</comment>
<protein>
    <submittedName>
        <fullName evidence="2">Uncharacterized protein</fullName>
    </submittedName>
</protein>
<evidence type="ECO:0000313" key="2">
    <source>
        <dbReference type="EMBL" id="MEV8463600.1"/>
    </source>
</evidence>
<accession>A0ABV3KWB3</accession>
<feature type="region of interest" description="Disordered" evidence="1">
    <location>
        <begin position="100"/>
        <end position="162"/>
    </location>
</feature>
<gene>
    <name evidence="2" type="ORF">AB0470_29140</name>
</gene>